<protein>
    <submittedName>
        <fullName evidence="4">Sodium-dependent phosphate transport protein 2B</fullName>
    </submittedName>
</protein>
<feature type="domain" description="Pyrin" evidence="3">
    <location>
        <begin position="110"/>
        <end position="197"/>
    </location>
</feature>
<keyword evidence="2" id="KW-0472">Membrane</keyword>
<dbReference type="EMBL" id="RHFK02000769">
    <property type="protein sequence ID" value="TWW53214.1"/>
    <property type="molecule type" value="Genomic_DNA"/>
</dbReference>
<dbReference type="Proteomes" id="UP000324091">
    <property type="component" value="Unassembled WGS sequence"/>
</dbReference>
<evidence type="ECO:0000313" key="5">
    <source>
        <dbReference type="Proteomes" id="UP000324091"/>
    </source>
</evidence>
<organism evidence="4 5">
    <name type="scientific">Takifugu flavidus</name>
    <name type="common">sansaifugu</name>
    <dbReference type="NCBI Taxonomy" id="433684"/>
    <lineage>
        <taxon>Eukaryota</taxon>
        <taxon>Metazoa</taxon>
        <taxon>Chordata</taxon>
        <taxon>Craniata</taxon>
        <taxon>Vertebrata</taxon>
        <taxon>Euteleostomi</taxon>
        <taxon>Actinopterygii</taxon>
        <taxon>Neopterygii</taxon>
        <taxon>Teleostei</taxon>
        <taxon>Neoteleostei</taxon>
        <taxon>Acanthomorphata</taxon>
        <taxon>Eupercaria</taxon>
        <taxon>Tetraodontiformes</taxon>
        <taxon>Tetradontoidea</taxon>
        <taxon>Tetraodontidae</taxon>
        <taxon>Takifugu</taxon>
    </lineage>
</organism>
<keyword evidence="2" id="KW-0812">Transmembrane</keyword>
<evidence type="ECO:0000256" key="1">
    <source>
        <dbReference type="SAM" id="MobiDB-lite"/>
    </source>
</evidence>
<dbReference type="AlphaFoldDB" id="A0A5C6MDE9"/>
<dbReference type="CDD" id="cd08321">
    <property type="entry name" value="Pyrin_ASC-like"/>
    <property type="match status" value="1"/>
</dbReference>
<evidence type="ECO:0000256" key="2">
    <source>
        <dbReference type="SAM" id="Phobius"/>
    </source>
</evidence>
<dbReference type="PANTHER" id="PTHR47510:SF3">
    <property type="entry name" value="ENDO_EXONUCLEASE_PHOSPHATASE DOMAIN-CONTAINING PROTEIN"/>
    <property type="match status" value="1"/>
</dbReference>
<feature type="region of interest" description="Disordered" evidence="1">
    <location>
        <begin position="212"/>
        <end position="233"/>
    </location>
</feature>
<feature type="transmembrane region" description="Helical" evidence="2">
    <location>
        <begin position="630"/>
        <end position="649"/>
    </location>
</feature>
<dbReference type="InterPro" id="IPR004020">
    <property type="entry name" value="DAPIN"/>
</dbReference>
<dbReference type="Gene3D" id="1.10.533.10">
    <property type="entry name" value="Death Domain, Fas"/>
    <property type="match status" value="1"/>
</dbReference>
<name>A0A5C6MDE9_9TELE</name>
<gene>
    <name evidence="4" type="ORF">D4764_0108760</name>
</gene>
<dbReference type="SUPFAM" id="SSF47986">
    <property type="entry name" value="DEATH domain"/>
    <property type="match status" value="1"/>
</dbReference>
<dbReference type="InterPro" id="IPR036691">
    <property type="entry name" value="Endo/exonu/phosph_ase_sf"/>
</dbReference>
<reference evidence="4 5" key="1">
    <citation type="submission" date="2019-04" db="EMBL/GenBank/DDBJ databases">
        <title>Chromosome genome assembly for Takifugu flavidus.</title>
        <authorList>
            <person name="Xiao S."/>
        </authorList>
    </citation>
    <scope>NUCLEOTIDE SEQUENCE [LARGE SCALE GENOMIC DNA]</scope>
    <source>
        <strain evidence="4">HTHZ2018</strain>
        <tissue evidence="4">Muscle</tissue>
    </source>
</reference>
<keyword evidence="2" id="KW-1133">Transmembrane helix</keyword>
<dbReference type="PANTHER" id="PTHR47510">
    <property type="entry name" value="REVERSE TRANSCRIPTASE DOMAIN-CONTAINING PROTEIN"/>
    <property type="match status" value="1"/>
</dbReference>
<feature type="compositionally biased region" description="Low complexity" evidence="1">
    <location>
        <begin position="435"/>
        <end position="456"/>
    </location>
</feature>
<feature type="compositionally biased region" description="Low complexity" evidence="1">
    <location>
        <begin position="477"/>
        <end position="511"/>
    </location>
</feature>
<dbReference type="InterPro" id="IPR011029">
    <property type="entry name" value="DEATH-like_dom_sf"/>
</dbReference>
<comment type="caution">
    <text evidence="4">The sequence shown here is derived from an EMBL/GenBank/DDBJ whole genome shotgun (WGS) entry which is preliminary data.</text>
</comment>
<feature type="region of interest" description="Disordered" evidence="1">
    <location>
        <begin position="432"/>
        <end position="520"/>
    </location>
</feature>
<sequence>MAARVCTVAHGALPAPPTSMTSLSGDQPLPEEPLCAAPPPRAFAGATVHGFFIWLSVLVLLPLEVSTGYLSTVTRLLVQSFTVGSGEAPDLLKVVTDVLTTSIIQVYCQQDATMAQETLLNVLEDLTEEEFDKFKFYLKDPGVIRGFNLVKNYRLETRERTVVVDLMVKAYKDQGAVEVTKKILEKIPRNDILQKRFAGINLCQRSHSVPLRPHGEGVRGLRPPPRLNAVRLPTRLPPPRLTLCAPPPWYGVHPSHAVPLRPHGEGVRVLRPPPVSTLCRSAHREGVRVLRPPPVSTLCRSAPTRGRPRSAASARLNAVPLRPHGEGVRSAVLASSRSTLCRSSAPTARASAVCGLRPPPLNAVPLRPHGEGVRGLRRRRRRGSRTALPGIFLSNANSLWNKMDELKLLIRIKDFSPSCVLCFTETWFRKETPDSRSSSWGSGCSSSGDSSCSSSSAAPPRGVPAIPPRGFQPLLLGGSSRSSSGGSSRSSSGGSSYSSSGDSSRSSSGVPAAPPRGVPPAPPRGFQLLLLGGFQLILLGGFQPFLLGGSSRSSSGSSSRSSSGGSSRSSRGVPAATPQGFQLFLLGGFQPFLLGGFQPAPPRGFQPFLLGGSSRSSSGPLLLGGFHQPLLLGGFHLLLLGGFQLLLLRGFQLFLLRGFQLLLLGGFQLLLLGGFQLFPGALWGESSGGVCFSISSDWCTDVTVISQHCSPAVEYLFINCRPFYSPREFASFILASVYISPDADVREAQRTLADCIQQVERTHPDALVIVLDDFNQSNLSYELPRYKQFIKCPTRAENTLDHCYTHHSEGRVSGPSPVLH</sequence>
<evidence type="ECO:0000259" key="3">
    <source>
        <dbReference type="PROSITE" id="PS50824"/>
    </source>
</evidence>
<evidence type="ECO:0000313" key="4">
    <source>
        <dbReference type="EMBL" id="TWW53214.1"/>
    </source>
</evidence>
<dbReference type="Pfam" id="PF02758">
    <property type="entry name" value="PYRIN"/>
    <property type="match status" value="1"/>
</dbReference>
<proteinExistence type="predicted"/>
<feature type="region of interest" description="Disordered" evidence="1">
    <location>
        <begin position="552"/>
        <end position="575"/>
    </location>
</feature>
<dbReference type="SMART" id="SM01289">
    <property type="entry name" value="PYRIN"/>
    <property type="match status" value="1"/>
</dbReference>
<dbReference type="PROSITE" id="PS50824">
    <property type="entry name" value="DAPIN"/>
    <property type="match status" value="1"/>
</dbReference>
<dbReference type="Gene3D" id="3.60.10.10">
    <property type="entry name" value="Endonuclease/exonuclease/phosphatase"/>
    <property type="match status" value="1"/>
</dbReference>
<feature type="transmembrane region" description="Helical" evidence="2">
    <location>
        <begin position="661"/>
        <end position="683"/>
    </location>
</feature>
<accession>A0A5C6MDE9</accession>
<keyword evidence="5" id="KW-1185">Reference proteome</keyword>